<protein>
    <submittedName>
        <fullName evidence="6">Nitrate transporter</fullName>
    </submittedName>
</protein>
<dbReference type="GO" id="GO:0012505">
    <property type="term" value="C:endomembrane system"/>
    <property type="evidence" value="ECO:0007669"/>
    <property type="project" value="UniProtKB-SubCell"/>
</dbReference>
<evidence type="ECO:0000256" key="1">
    <source>
        <dbReference type="ARBA" id="ARBA00004308"/>
    </source>
</evidence>
<dbReference type="OrthoDB" id="570524at2"/>
<evidence type="ECO:0000256" key="3">
    <source>
        <dbReference type="ARBA" id="ARBA00022475"/>
    </source>
</evidence>
<dbReference type="RefSeq" id="WP_086450168.1">
    <property type="nucleotide sequence ID" value="NZ_MSPP01000001.1"/>
</dbReference>
<keyword evidence="4" id="KW-0997">Cell inner membrane</keyword>
<keyword evidence="3" id="KW-1003">Cell membrane</keyword>
<dbReference type="SUPFAM" id="SSF53850">
    <property type="entry name" value="Periplasmic binding protein-like II"/>
    <property type="match status" value="1"/>
</dbReference>
<evidence type="ECO:0000256" key="4">
    <source>
        <dbReference type="ARBA" id="ARBA00022519"/>
    </source>
</evidence>
<reference evidence="6 7" key="1">
    <citation type="submission" date="2016-12" db="EMBL/GenBank/DDBJ databases">
        <title>The draft genome sequence of HSLHS2.</title>
        <authorList>
            <person name="Hu D."/>
            <person name="Wang L."/>
            <person name="Shao Z."/>
        </authorList>
    </citation>
    <scope>NUCLEOTIDE SEQUENCE [LARGE SCALE GENOMIC DNA]</scope>
    <source>
        <strain evidence="6">MCCC 1A06712</strain>
    </source>
</reference>
<evidence type="ECO:0000256" key="5">
    <source>
        <dbReference type="ARBA" id="ARBA00023136"/>
    </source>
</evidence>
<evidence type="ECO:0000313" key="6">
    <source>
        <dbReference type="EMBL" id="OUD10521.1"/>
    </source>
</evidence>
<organism evidence="6 7">
    <name type="scientific">Marivivens niveibacter</name>
    <dbReference type="NCBI Taxonomy" id="1930667"/>
    <lineage>
        <taxon>Bacteria</taxon>
        <taxon>Pseudomonadati</taxon>
        <taxon>Pseudomonadota</taxon>
        <taxon>Alphaproteobacteria</taxon>
        <taxon>Rhodobacterales</taxon>
        <taxon>Paracoccaceae</taxon>
        <taxon>Marivivens group</taxon>
        <taxon>Marivivens</taxon>
    </lineage>
</organism>
<evidence type="ECO:0000313" key="7">
    <source>
        <dbReference type="Proteomes" id="UP000194664"/>
    </source>
</evidence>
<dbReference type="InterPro" id="IPR044527">
    <property type="entry name" value="NrtA/CpmA_ABC-bd_dom"/>
</dbReference>
<evidence type="ECO:0000256" key="2">
    <source>
        <dbReference type="ARBA" id="ARBA00022448"/>
    </source>
</evidence>
<dbReference type="Pfam" id="PF13379">
    <property type="entry name" value="NMT1_2"/>
    <property type="match status" value="1"/>
</dbReference>
<dbReference type="EMBL" id="MSPP01000001">
    <property type="protein sequence ID" value="OUD10521.1"/>
    <property type="molecule type" value="Genomic_DNA"/>
</dbReference>
<gene>
    <name evidence="6" type="ORF">BVC71_03210</name>
</gene>
<comment type="subcellular location">
    <subcellularLocation>
        <location evidence="1">Endomembrane system</location>
    </subcellularLocation>
</comment>
<sequence length="391" mass="42197">MNGIDLNIGFMALVDSAPVIVAQELGFAKQEGLNLTLEKAPSWSTLRDMLALGRIEAAHMLAPVPIATSMGLSSGIKFDALSVLSVNGTVIGVSTDLAQRMRDSGYTFDFTDAENAGRALIAAATGKLRLGVPFPFSMHAELLYYWLNALGLPAPQSVEIHTVPPALMAEAIANGDIDAFCVGEPWGSIAVNNGVGELLIPGAAIWGFAPEKVLAARHDWVESEPELSKRLIRAVWRAGRWLDQPENHMTASEILARPQYVNVPAEVIDRALSGQIVINGRGEERHRDDFVVFHRGAAGFPWASQSAWIASQLASRLGLDRKTVGSSTRMIFRSDLYRAALAGLAADLPSASSKVEGLLDSRTPVSSESGKLYLEPGAFFDRRFFDPETVD</sequence>
<dbReference type="CDD" id="cd13553">
    <property type="entry name" value="PBP2_NrtA_CpmA_like"/>
    <property type="match status" value="1"/>
</dbReference>
<dbReference type="Gene3D" id="3.40.190.10">
    <property type="entry name" value="Periplasmic binding protein-like II"/>
    <property type="match status" value="2"/>
</dbReference>
<dbReference type="Proteomes" id="UP000194664">
    <property type="component" value="Unassembled WGS sequence"/>
</dbReference>
<comment type="caution">
    <text evidence="6">The sequence shown here is derived from an EMBL/GenBank/DDBJ whole genome shotgun (WGS) entry which is preliminary data.</text>
</comment>
<proteinExistence type="predicted"/>
<name>A0A251X1S4_9RHOB</name>
<dbReference type="PANTHER" id="PTHR30024:SF43">
    <property type="entry name" value="BLL4572 PROTEIN"/>
    <property type="match status" value="1"/>
</dbReference>
<dbReference type="PANTHER" id="PTHR30024">
    <property type="entry name" value="ALIPHATIC SULFONATES-BINDING PROTEIN-RELATED"/>
    <property type="match status" value="1"/>
</dbReference>
<keyword evidence="7" id="KW-1185">Reference proteome</keyword>
<keyword evidence="2" id="KW-0813">Transport</keyword>
<accession>A0A251X1S4</accession>
<dbReference type="AlphaFoldDB" id="A0A251X1S4"/>
<keyword evidence="5" id="KW-0472">Membrane</keyword>